<dbReference type="InterPro" id="IPR029063">
    <property type="entry name" value="SAM-dependent_MTases_sf"/>
</dbReference>
<dbReference type="PANTHER" id="PTHR43861">
    <property type="entry name" value="TRANS-ACONITATE 2-METHYLTRANSFERASE-RELATED"/>
    <property type="match status" value="1"/>
</dbReference>
<sequence length="244" mass="27453">MTYVPFQRREFEYDPQVGWSAAEHDLSSTFTVLIDGIVGLENFTAIDVGCGRGRLALHLAARAARVVGIDWDPSQIDLARTRAEELHCTRVGFVCADAEQIEYRDLVAGSPVHLVAANLCMSSAIMARAYRALAPVGVFLFEAFHRSQWQETGILSRFAWNEEDMAACLRELGFRIEYLGVEQDAVRFRGKEEFLQSGLVSGQLREKWERDGRWAGLLDSFQREGCRLTVRGHLIVKAIKEGQT</sequence>
<proteinExistence type="predicted"/>
<dbReference type="GO" id="GO:0032259">
    <property type="term" value="P:methylation"/>
    <property type="evidence" value="ECO:0007669"/>
    <property type="project" value="UniProtKB-KW"/>
</dbReference>
<dbReference type="SUPFAM" id="SSF53335">
    <property type="entry name" value="S-adenosyl-L-methionine-dependent methyltransferases"/>
    <property type="match status" value="1"/>
</dbReference>
<dbReference type="AlphaFoldDB" id="A0A932M0K1"/>
<keyword evidence="3" id="KW-0489">Methyltransferase</keyword>
<reference evidence="3" key="1">
    <citation type="submission" date="2020-07" db="EMBL/GenBank/DDBJ databases">
        <title>Huge and variable diversity of episymbiotic CPR bacteria and DPANN archaea in groundwater ecosystems.</title>
        <authorList>
            <person name="He C.Y."/>
            <person name="Keren R."/>
            <person name="Whittaker M."/>
            <person name="Farag I.F."/>
            <person name="Doudna J."/>
            <person name="Cate J.H.D."/>
            <person name="Banfield J.F."/>
        </authorList>
    </citation>
    <scope>NUCLEOTIDE SEQUENCE</scope>
    <source>
        <strain evidence="3">NC_groundwater_717_Ag_S-0.2um_59_8</strain>
    </source>
</reference>
<evidence type="ECO:0000256" key="1">
    <source>
        <dbReference type="ARBA" id="ARBA00022679"/>
    </source>
</evidence>
<protein>
    <submittedName>
        <fullName evidence="3">Class I SAM-dependent methyltransferase</fullName>
    </submittedName>
</protein>
<keyword evidence="1" id="KW-0808">Transferase</keyword>
<evidence type="ECO:0000313" key="3">
    <source>
        <dbReference type="EMBL" id="MBI3014739.1"/>
    </source>
</evidence>
<dbReference type="CDD" id="cd02440">
    <property type="entry name" value="AdoMet_MTases"/>
    <property type="match status" value="1"/>
</dbReference>
<dbReference type="Pfam" id="PF13649">
    <property type="entry name" value="Methyltransf_25"/>
    <property type="match status" value="1"/>
</dbReference>
<gene>
    <name evidence="3" type="ORF">HYY65_06715</name>
</gene>
<organism evidence="3 4">
    <name type="scientific">Tectimicrobiota bacterium</name>
    <dbReference type="NCBI Taxonomy" id="2528274"/>
    <lineage>
        <taxon>Bacteria</taxon>
        <taxon>Pseudomonadati</taxon>
        <taxon>Nitrospinota/Tectimicrobiota group</taxon>
        <taxon>Candidatus Tectimicrobiota</taxon>
    </lineage>
</organism>
<dbReference type="Proteomes" id="UP000741360">
    <property type="component" value="Unassembled WGS sequence"/>
</dbReference>
<dbReference type="Gene3D" id="3.40.50.150">
    <property type="entry name" value="Vaccinia Virus protein VP39"/>
    <property type="match status" value="1"/>
</dbReference>
<comment type="caution">
    <text evidence="3">The sequence shown here is derived from an EMBL/GenBank/DDBJ whole genome shotgun (WGS) entry which is preliminary data.</text>
</comment>
<dbReference type="EMBL" id="JACPSX010000122">
    <property type="protein sequence ID" value="MBI3014739.1"/>
    <property type="molecule type" value="Genomic_DNA"/>
</dbReference>
<name>A0A932M0K1_UNCTE</name>
<dbReference type="InterPro" id="IPR041698">
    <property type="entry name" value="Methyltransf_25"/>
</dbReference>
<evidence type="ECO:0000313" key="4">
    <source>
        <dbReference type="Proteomes" id="UP000741360"/>
    </source>
</evidence>
<accession>A0A932M0K1</accession>
<feature type="domain" description="Methyltransferase" evidence="2">
    <location>
        <begin position="46"/>
        <end position="137"/>
    </location>
</feature>
<evidence type="ECO:0000259" key="2">
    <source>
        <dbReference type="Pfam" id="PF13649"/>
    </source>
</evidence>
<dbReference type="GO" id="GO:0008168">
    <property type="term" value="F:methyltransferase activity"/>
    <property type="evidence" value="ECO:0007669"/>
    <property type="project" value="UniProtKB-KW"/>
</dbReference>